<sequence length="84" mass="9782">MRPDSDVDLLVEFEPNAVVGLLDIAAMEIELSEKLGRQVDLRTPEDFSHYFRQQVLETAENLYDKRKPDFKRKIADIEKQSRSS</sequence>
<name>A0A176RVE8_9GAMM</name>
<dbReference type="InterPro" id="IPR052038">
    <property type="entry name" value="Type-VII_TA_antitoxin"/>
</dbReference>
<evidence type="ECO:0000256" key="6">
    <source>
        <dbReference type="ARBA" id="ARBA00022741"/>
    </source>
</evidence>
<comment type="cofactor">
    <cofactor evidence="1">
        <name>Mg(2+)</name>
        <dbReference type="ChEBI" id="CHEBI:18420"/>
    </cofactor>
</comment>
<evidence type="ECO:0000256" key="9">
    <source>
        <dbReference type="ARBA" id="ARBA00038276"/>
    </source>
</evidence>
<dbReference type="CDD" id="cd05403">
    <property type="entry name" value="NT_KNTase_like"/>
    <property type="match status" value="1"/>
</dbReference>
<reference evidence="11 12" key="1">
    <citation type="submission" date="2016-05" db="EMBL/GenBank/DDBJ databases">
        <title>Single-cell genome of chain-forming Candidatus Thiomargarita nelsonii and comparison to other large sulfur-oxidizing bacteria.</title>
        <authorList>
            <person name="Winkel M."/>
            <person name="Salman V."/>
            <person name="Woyke T."/>
            <person name="Schulz-Vogt H."/>
            <person name="Richter M."/>
            <person name="Flood B."/>
            <person name="Bailey J."/>
            <person name="Amann R."/>
            <person name="Mussmann M."/>
        </authorList>
    </citation>
    <scope>NUCLEOTIDE SEQUENCE [LARGE SCALE GENOMIC DNA]</scope>
    <source>
        <strain evidence="11 12">THI036</strain>
    </source>
</reference>
<evidence type="ECO:0000256" key="3">
    <source>
        <dbReference type="ARBA" id="ARBA00022679"/>
    </source>
</evidence>
<evidence type="ECO:0000259" key="10">
    <source>
        <dbReference type="Pfam" id="PF01909"/>
    </source>
</evidence>
<evidence type="ECO:0000256" key="8">
    <source>
        <dbReference type="ARBA" id="ARBA00022842"/>
    </source>
</evidence>
<dbReference type="Proteomes" id="UP000076962">
    <property type="component" value="Unassembled WGS sequence"/>
</dbReference>
<keyword evidence="2" id="KW-1277">Toxin-antitoxin system</keyword>
<keyword evidence="8" id="KW-0460">Magnesium</keyword>
<dbReference type="Gene3D" id="3.30.460.10">
    <property type="entry name" value="Beta Polymerase, domain 2"/>
    <property type="match status" value="1"/>
</dbReference>
<dbReference type="GO" id="GO:0016779">
    <property type="term" value="F:nucleotidyltransferase activity"/>
    <property type="evidence" value="ECO:0007669"/>
    <property type="project" value="UniProtKB-KW"/>
</dbReference>
<dbReference type="PANTHER" id="PTHR33571:SF12">
    <property type="entry name" value="BSL3053 PROTEIN"/>
    <property type="match status" value="1"/>
</dbReference>
<evidence type="ECO:0000256" key="7">
    <source>
        <dbReference type="ARBA" id="ARBA00022840"/>
    </source>
</evidence>
<evidence type="ECO:0000313" key="12">
    <source>
        <dbReference type="Proteomes" id="UP000076962"/>
    </source>
</evidence>
<dbReference type="GO" id="GO:0005524">
    <property type="term" value="F:ATP binding"/>
    <property type="evidence" value="ECO:0007669"/>
    <property type="project" value="UniProtKB-KW"/>
</dbReference>
<proteinExistence type="inferred from homology"/>
<keyword evidence="12" id="KW-1185">Reference proteome</keyword>
<dbReference type="InterPro" id="IPR002934">
    <property type="entry name" value="Polymerase_NTP_transf_dom"/>
</dbReference>
<keyword evidence="3" id="KW-0808">Transferase</keyword>
<evidence type="ECO:0000256" key="5">
    <source>
        <dbReference type="ARBA" id="ARBA00022723"/>
    </source>
</evidence>
<organism evidence="11 12">
    <name type="scientific">Candidatus Thiomargarita nelsonii</name>
    <dbReference type="NCBI Taxonomy" id="1003181"/>
    <lineage>
        <taxon>Bacteria</taxon>
        <taxon>Pseudomonadati</taxon>
        <taxon>Pseudomonadota</taxon>
        <taxon>Gammaproteobacteria</taxon>
        <taxon>Thiotrichales</taxon>
        <taxon>Thiotrichaceae</taxon>
        <taxon>Thiomargarita</taxon>
    </lineage>
</organism>
<evidence type="ECO:0000256" key="2">
    <source>
        <dbReference type="ARBA" id="ARBA00022649"/>
    </source>
</evidence>
<dbReference type="Pfam" id="PF01909">
    <property type="entry name" value="NTP_transf_2"/>
    <property type="match status" value="1"/>
</dbReference>
<evidence type="ECO:0000313" key="11">
    <source>
        <dbReference type="EMBL" id="OAD19696.1"/>
    </source>
</evidence>
<feature type="domain" description="Polymerase nucleotidyl transferase" evidence="10">
    <location>
        <begin position="2"/>
        <end position="57"/>
    </location>
</feature>
<gene>
    <name evidence="11" type="ORF">THIOM_004650</name>
</gene>
<dbReference type="InterPro" id="IPR043519">
    <property type="entry name" value="NT_sf"/>
</dbReference>
<comment type="similarity">
    <text evidence="9">Belongs to the MntA antitoxin family.</text>
</comment>
<comment type="caution">
    <text evidence="11">The sequence shown here is derived from an EMBL/GenBank/DDBJ whole genome shotgun (WGS) entry which is preliminary data.</text>
</comment>
<keyword evidence="4" id="KW-0548">Nucleotidyltransferase</keyword>
<evidence type="ECO:0000256" key="1">
    <source>
        <dbReference type="ARBA" id="ARBA00001946"/>
    </source>
</evidence>
<dbReference type="AlphaFoldDB" id="A0A176RVE8"/>
<protein>
    <submittedName>
        <fullName evidence="11">DNA polymerase beta domain protein region</fullName>
    </submittedName>
</protein>
<keyword evidence="5" id="KW-0479">Metal-binding</keyword>
<dbReference type="GO" id="GO:0046872">
    <property type="term" value="F:metal ion binding"/>
    <property type="evidence" value="ECO:0007669"/>
    <property type="project" value="UniProtKB-KW"/>
</dbReference>
<dbReference type="PATRIC" id="fig|1003181.4.peg.6139"/>
<dbReference type="PANTHER" id="PTHR33571">
    <property type="entry name" value="SSL8005 PROTEIN"/>
    <property type="match status" value="1"/>
</dbReference>
<keyword evidence="7" id="KW-0067">ATP-binding</keyword>
<keyword evidence="6" id="KW-0547">Nucleotide-binding</keyword>
<dbReference type="SUPFAM" id="SSF81301">
    <property type="entry name" value="Nucleotidyltransferase"/>
    <property type="match status" value="1"/>
</dbReference>
<dbReference type="EMBL" id="LUTY01002698">
    <property type="protein sequence ID" value="OAD19696.1"/>
    <property type="molecule type" value="Genomic_DNA"/>
</dbReference>
<accession>A0A176RVE8</accession>
<evidence type="ECO:0000256" key="4">
    <source>
        <dbReference type="ARBA" id="ARBA00022695"/>
    </source>
</evidence>